<dbReference type="SUPFAM" id="SSF55961">
    <property type="entry name" value="Bet v1-like"/>
    <property type="match status" value="1"/>
</dbReference>
<proteinExistence type="predicted"/>
<dbReference type="Proteomes" id="UP001165085">
    <property type="component" value="Unassembled WGS sequence"/>
</dbReference>
<dbReference type="OrthoDB" id="2013972at2759"/>
<dbReference type="InterPro" id="IPR013216">
    <property type="entry name" value="Methyltransf_11"/>
</dbReference>
<evidence type="ECO:0000259" key="1">
    <source>
        <dbReference type="Pfam" id="PF08241"/>
    </source>
</evidence>
<sequence>MSGLSALTLLSFQGKVAKALINSPLYKPISQRAKDTMKETAESAGIDWEGEKVRVRGLRRDWEEAVLAETKSRSTSPSLYYYPDYYNKPFHTYTLGNLEFDAAFEQRLASAAVGVRNYPQYGAGGEEYFRSTYFDAIDRVGDYESSAVNLAVDFGCGTGMSTEDLKRAFPAAEVVGVDLSPHMVVVGRELVSEEVTLRNMPMESTDFEDESVDVVSIQLVFHELTLEASRKVLKEARRILKPEGRLCVMEMDGKSPGFKKLRANPFLFSIIGSTEPHLEEYFDQVDAGFSDLIEEAGFANLTFETATSRHFCAVASGKLGGLKEYEVRDNRDFEMMGRLDQHMKTMSKSTSDPSPITTFKLTKRIPSPPSTVLKACLDGWRVNNFNLPLLPPMITNAGDDSGVGFEILRLPPGLRERITEVKCDGGDLSVVYEVVNPGWWAAFPVSFHQGRMLMTDDGQGRTDFAWEVDYIPLPFAEMYVELMTQVIVQKAFQSVVAASTPASDSDI</sequence>
<protein>
    <recommendedName>
        <fullName evidence="1">Methyltransferase type 11 domain-containing protein</fullName>
    </recommendedName>
</protein>
<dbReference type="Pfam" id="PF08241">
    <property type="entry name" value="Methyltransf_11"/>
    <property type="match status" value="1"/>
</dbReference>
<dbReference type="PANTHER" id="PTHR42912">
    <property type="entry name" value="METHYLTRANSFERASE"/>
    <property type="match status" value="1"/>
</dbReference>
<dbReference type="PANTHER" id="PTHR42912:SF80">
    <property type="entry name" value="METHYLTRANSFERASE DOMAIN-CONTAINING PROTEIN"/>
    <property type="match status" value="1"/>
</dbReference>
<dbReference type="Gene3D" id="3.40.50.150">
    <property type="entry name" value="Vaccinia Virus protein VP39"/>
    <property type="match status" value="1"/>
</dbReference>
<dbReference type="InterPro" id="IPR050508">
    <property type="entry name" value="Methyltransf_Superfamily"/>
</dbReference>
<gene>
    <name evidence="2" type="ORF">TrST_g1511</name>
</gene>
<name>A0A9W7ENC5_9STRA</name>
<dbReference type="EMBL" id="BRXY01000322">
    <property type="protein sequence ID" value="GMH87034.1"/>
    <property type="molecule type" value="Genomic_DNA"/>
</dbReference>
<dbReference type="AlphaFoldDB" id="A0A9W7ENC5"/>
<evidence type="ECO:0000313" key="3">
    <source>
        <dbReference type="Proteomes" id="UP001165085"/>
    </source>
</evidence>
<dbReference type="InterPro" id="IPR029063">
    <property type="entry name" value="SAM-dependent_MTases_sf"/>
</dbReference>
<reference evidence="3" key="1">
    <citation type="journal article" date="2023" name="Commun. Biol.">
        <title>Genome analysis of Parmales, the sister group of diatoms, reveals the evolutionary specialization of diatoms from phago-mixotrophs to photoautotrophs.</title>
        <authorList>
            <person name="Ban H."/>
            <person name="Sato S."/>
            <person name="Yoshikawa S."/>
            <person name="Yamada K."/>
            <person name="Nakamura Y."/>
            <person name="Ichinomiya M."/>
            <person name="Sato N."/>
            <person name="Blanc-Mathieu R."/>
            <person name="Endo H."/>
            <person name="Kuwata A."/>
            <person name="Ogata H."/>
        </authorList>
    </citation>
    <scope>NUCLEOTIDE SEQUENCE [LARGE SCALE GENOMIC DNA]</scope>
    <source>
        <strain evidence="3">NIES 3701</strain>
    </source>
</reference>
<organism evidence="2 3">
    <name type="scientific">Triparma strigata</name>
    <dbReference type="NCBI Taxonomy" id="1606541"/>
    <lineage>
        <taxon>Eukaryota</taxon>
        <taxon>Sar</taxon>
        <taxon>Stramenopiles</taxon>
        <taxon>Ochrophyta</taxon>
        <taxon>Bolidophyceae</taxon>
        <taxon>Parmales</taxon>
        <taxon>Triparmaceae</taxon>
        <taxon>Triparma</taxon>
    </lineage>
</organism>
<keyword evidence="3" id="KW-1185">Reference proteome</keyword>
<comment type="caution">
    <text evidence="2">The sequence shown here is derived from an EMBL/GenBank/DDBJ whole genome shotgun (WGS) entry which is preliminary data.</text>
</comment>
<dbReference type="CDD" id="cd02440">
    <property type="entry name" value="AdoMet_MTases"/>
    <property type="match status" value="1"/>
</dbReference>
<dbReference type="SUPFAM" id="SSF53335">
    <property type="entry name" value="S-adenosyl-L-methionine-dependent methyltransferases"/>
    <property type="match status" value="1"/>
</dbReference>
<evidence type="ECO:0000313" key="2">
    <source>
        <dbReference type="EMBL" id="GMH87034.1"/>
    </source>
</evidence>
<accession>A0A9W7ENC5</accession>
<dbReference type="GO" id="GO:0008757">
    <property type="term" value="F:S-adenosylmethionine-dependent methyltransferase activity"/>
    <property type="evidence" value="ECO:0007669"/>
    <property type="project" value="InterPro"/>
</dbReference>
<feature type="domain" description="Methyltransferase type 11" evidence="1">
    <location>
        <begin position="152"/>
        <end position="247"/>
    </location>
</feature>